<reference evidence="1" key="1">
    <citation type="submission" date="2020-08" db="EMBL/GenBank/DDBJ databases">
        <title>Genome sequencing and assembly of the red palm weevil Rhynchophorus ferrugineus.</title>
        <authorList>
            <person name="Dias G.B."/>
            <person name="Bergman C.M."/>
            <person name="Manee M."/>
        </authorList>
    </citation>
    <scope>NUCLEOTIDE SEQUENCE</scope>
    <source>
        <strain evidence="1">AA-2017</strain>
        <tissue evidence="1">Whole larva</tissue>
    </source>
</reference>
<dbReference type="EMBL" id="JAACXV010000222">
    <property type="protein sequence ID" value="KAF7281816.1"/>
    <property type="molecule type" value="Genomic_DNA"/>
</dbReference>
<sequence>MSSPSPKGPSCQFLYEISLSKIKPYNNWIELISLAFAQFRRYLPKTLPSKSIGEHRYRDETSARSPVSPIERCRKKRNCAARASASISSRFTEFILFRTCESVLPLSSALNYLMVWANLFRIIALFPDRKQVRDGLRASTAAIRHPFPARGRNPTAYSSPASHKRGPPERLSLIWRIFNRHEPPEQSDVDEAARARIRPLASVPRGRCAHAVPVRRWGSKGTGRPLVESGERTIVRLA</sequence>
<accession>A0A834MEW1</accession>
<proteinExistence type="predicted"/>
<gene>
    <name evidence="1" type="ORF">GWI33_004250</name>
</gene>
<keyword evidence="2" id="KW-1185">Reference proteome</keyword>
<evidence type="ECO:0000313" key="2">
    <source>
        <dbReference type="Proteomes" id="UP000625711"/>
    </source>
</evidence>
<dbReference type="AlphaFoldDB" id="A0A834MEW1"/>
<comment type="caution">
    <text evidence="1">The sequence shown here is derived from an EMBL/GenBank/DDBJ whole genome shotgun (WGS) entry which is preliminary data.</text>
</comment>
<evidence type="ECO:0000313" key="1">
    <source>
        <dbReference type="EMBL" id="KAF7281816.1"/>
    </source>
</evidence>
<organism evidence="1 2">
    <name type="scientific">Rhynchophorus ferrugineus</name>
    <name type="common">Red palm weevil</name>
    <name type="synonym">Curculio ferrugineus</name>
    <dbReference type="NCBI Taxonomy" id="354439"/>
    <lineage>
        <taxon>Eukaryota</taxon>
        <taxon>Metazoa</taxon>
        <taxon>Ecdysozoa</taxon>
        <taxon>Arthropoda</taxon>
        <taxon>Hexapoda</taxon>
        <taxon>Insecta</taxon>
        <taxon>Pterygota</taxon>
        <taxon>Neoptera</taxon>
        <taxon>Endopterygota</taxon>
        <taxon>Coleoptera</taxon>
        <taxon>Polyphaga</taxon>
        <taxon>Cucujiformia</taxon>
        <taxon>Curculionidae</taxon>
        <taxon>Dryophthorinae</taxon>
        <taxon>Rhynchophorus</taxon>
    </lineage>
</organism>
<protein>
    <submittedName>
        <fullName evidence="1">Uncharacterized protein</fullName>
    </submittedName>
</protein>
<name>A0A834MEW1_RHYFE</name>
<dbReference type="Proteomes" id="UP000625711">
    <property type="component" value="Unassembled WGS sequence"/>
</dbReference>